<evidence type="ECO:0000256" key="1">
    <source>
        <dbReference type="SAM" id="SignalP"/>
    </source>
</evidence>
<gene>
    <name evidence="2" type="ORF">PXEA_LOCUS25438</name>
</gene>
<proteinExistence type="predicted"/>
<sequence>MTMFDAASTAWLFWLLSGCEAMRNVLTPPKNARPSPVVGGWPNPACCHAHSDVLQTKRMYASFHIPASTLELPSPTVSTRSRVNVARSDPVCLLAVENRERTKAEIQKYRKNEERKARKIDV</sequence>
<feature type="signal peptide" evidence="1">
    <location>
        <begin position="1"/>
        <end position="21"/>
    </location>
</feature>
<keyword evidence="3" id="KW-1185">Reference proteome</keyword>
<protein>
    <recommendedName>
        <fullName evidence="4">Secreted protein</fullName>
    </recommendedName>
</protein>
<reference evidence="2" key="1">
    <citation type="submission" date="2018-11" db="EMBL/GenBank/DDBJ databases">
        <authorList>
            <consortium name="Pathogen Informatics"/>
        </authorList>
    </citation>
    <scope>NUCLEOTIDE SEQUENCE</scope>
</reference>
<name>A0A3S5CM08_9PLAT</name>
<feature type="chain" id="PRO_5018708769" description="Secreted protein" evidence="1">
    <location>
        <begin position="22"/>
        <end position="122"/>
    </location>
</feature>
<dbReference type="Proteomes" id="UP000784294">
    <property type="component" value="Unassembled WGS sequence"/>
</dbReference>
<dbReference type="AlphaFoldDB" id="A0A3S5CM08"/>
<evidence type="ECO:0000313" key="3">
    <source>
        <dbReference type="Proteomes" id="UP000784294"/>
    </source>
</evidence>
<dbReference type="EMBL" id="CAAALY010129053">
    <property type="protein sequence ID" value="VEL31998.1"/>
    <property type="molecule type" value="Genomic_DNA"/>
</dbReference>
<keyword evidence="1" id="KW-0732">Signal</keyword>
<accession>A0A3S5CM08</accession>
<evidence type="ECO:0000313" key="2">
    <source>
        <dbReference type="EMBL" id="VEL31998.1"/>
    </source>
</evidence>
<evidence type="ECO:0008006" key="4">
    <source>
        <dbReference type="Google" id="ProtNLM"/>
    </source>
</evidence>
<comment type="caution">
    <text evidence="2">The sequence shown here is derived from an EMBL/GenBank/DDBJ whole genome shotgun (WGS) entry which is preliminary data.</text>
</comment>
<organism evidence="2 3">
    <name type="scientific">Protopolystoma xenopodis</name>
    <dbReference type="NCBI Taxonomy" id="117903"/>
    <lineage>
        <taxon>Eukaryota</taxon>
        <taxon>Metazoa</taxon>
        <taxon>Spiralia</taxon>
        <taxon>Lophotrochozoa</taxon>
        <taxon>Platyhelminthes</taxon>
        <taxon>Monogenea</taxon>
        <taxon>Polyopisthocotylea</taxon>
        <taxon>Polystomatidea</taxon>
        <taxon>Polystomatidae</taxon>
        <taxon>Protopolystoma</taxon>
    </lineage>
</organism>